<reference evidence="1" key="1">
    <citation type="submission" date="2022-07" db="EMBL/GenBank/DDBJ databases">
        <title>Genome Sequence of Lecanicillium saksenae.</title>
        <authorList>
            <person name="Buettner E."/>
        </authorList>
    </citation>
    <scope>NUCLEOTIDE SEQUENCE</scope>
    <source>
        <strain evidence="1">VT-O1</strain>
    </source>
</reference>
<evidence type="ECO:0000313" key="2">
    <source>
        <dbReference type="Proteomes" id="UP001148737"/>
    </source>
</evidence>
<dbReference type="Proteomes" id="UP001148737">
    <property type="component" value="Unassembled WGS sequence"/>
</dbReference>
<protein>
    <submittedName>
        <fullName evidence="1">Uncharacterized protein</fullName>
    </submittedName>
</protein>
<gene>
    <name evidence="1" type="ORF">NLG97_g9638</name>
</gene>
<comment type="caution">
    <text evidence="1">The sequence shown here is derived from an EMBL/GenBank/DDBJ whole genome shotgun (WGS) entry which is preliminary data.</text>
</comment>
<evidence type="ECO:0000313" key="1">
    <source>
        <dbReference type="EMBL" id="KAJ3474930.1"/>
    </source>
</evidence>
<sequence length="131" mass="14425">MRFSILLPSAVAAFIAPTMADYEECPDHYAPVTQFYLYANEECAKQGPPKQLGNVRVCMTDLAQHNYGEPEGCHKLEQEGVLSIAQWTNIEGCNLWLYTDAECLTGVKQGAEMGGCDSPGGDWSGKPWKAY</sequence>
<accession>A0ACC1QHY1</accession>
<organism evidence="1 2">
    <name type="scientific">Lecanicillium saksenae</name>
    <dbReference type="NCBI Taxonomy" id="468837"/>
    <lineage>
        <taxon>Eukaryota</taxon>
        <taxon>Fungi</taxon>
        <taxon>Dikarya</taxon>
        <taxon>Ascomycota</taxon>
        <taxon>Pezizomycotina</taxon>
        <taxon>Sordariomycetes</taxon>
        <taxon>Hypocreomycetidae</taxon>
        <taxon>Hypocreales</taxon>
        <taxon>Cordycipitaceae</taxon>
        <taxon>Lecanicillium</taxon>
    </lineage>
</organism>
<keyword evidence="2" id="KW-1185">Reference proteome</keyword>
<dbReference type="EMBL" id="JANAKD010002069">
    <property type="protein sequence ID" value="KAJ3474930.1"/>
    <property type="molecule type" value="Genomic_DNA"/>
</dbReference>
<proteinExistence type="predicted"/>
<name>A0ACC1QHY1_9HYPO</name>